<dbReference type="EMBL" id="QPJC01000027">
    <property type="protein sequence ID" value="RCW37492.1"/>
    <property type="molecule type" value="Genomic_DNA"/>
</dbReference>
<keyword evidence="2" id="KW-1185">Reference proteome</keyword>
<accession>A0A368V8Q0</accession>
<evidence type="ECO:0000313" key="1">
    <source>
        <dbReference type="EMBL" id="RCW37492.1"/>
    </source>
</evidence>
<sequence length="410" mass="45771">MSQDLPTWARRIRSMREAKGWAQQEAVEQMRRHSDQALPDETHLLRRWKAWELGENRPGSFYASLIAATLGTVTASLFPPPEKSSNEIDLVTATGMSTLDIVSRLSASDVNDATLEAVRITVDKLCTEYSRQPAGDLIGEGRQWLRRLVEMQEQRLSFRQRRETLELAGWLTLLVGCLEYDLGDKRSAEATRRSALTLGHEVGSPGILGWAHEMRAWFALTSGDYRGVIAAADGGEAAAGNHSVSVQLIAQKAKALARMGRRDEMLKTLEHGRLVLEGMPYPDNVENHFVVDPSKYDFYAMDCYRHVGENNLARELSDEVIRVSTDFDGHERWPMRVAEAQVTLGVVAAREGDLEGAVTYGRRALSGDRKSLPSLAMVSQDLSQVLSKQYEGEPEADAYLEQLRSIQRPS</sequence>
<dbReference type="Gene3D" id="1.25.40.10">
    <property type="entry name" value="Tetratricopeptide repeat domain"/>
    <property type="match status" value="1"/>
</dbReference>
<dbReference type="AlphaFoldDB" id="A0A368V8Q0"/>
<comment type="caution">
    <text evidence="1">The sequence shown here is derived from an EMBL/GenBank/DDBJ whole genome shotgun (WGS) entry which is preliminary data.</text>
</comment>
<protein>
    <recommendedName>
        <fullName evidence="3">XRE family transcriptional regulator</fullName>
    </recommendedName>
</protein>
<dbReference type="OrthoDB" id="3213425at2"/>
<reference evidence="1 2" key="1">
    <citation type="submission" date="2018-07" db="EMBL/GenBank/DDBJ databases">
        <title>Genomic Encyclopedia of Type Strains, Phase III (KMG-III): the genomes of soil and plant-associated and newly described type strains.</title>
        <authorList>
            <person name="Whitman W."/>
        </authorList>
    </citation>
    <scope>NUCLEOTIDE SEQUENCE [LARGE SCALE GENOMIC DNA]</scope>
    <source>
        <strain evidence="1 2">CECT 8575</strain>
    </source>
</reference>
<proteinExistence type="predicted"/>
<evidence type="ECO:0000313" key="2">
    <source>
        <dbReference type="Proteomes" id="UP000253495"/>
    </source>
</evidence>
<gene>
    <name evidence="1" type="ORF">DFQ14_1279</name>
</gene>
<dbReference type="SUPFAM" id="SSF48452">
    <property type="entry name" value="TPR-like"/>
    <property type="match status" value="2"/>
</dbReference>
<evidence type="ECO:0008006" key="3">
    <source>
        <dbReference type="Google" id="ProtNLM"/>
    </source>
</evidence>
<dbReference type="Proteomes" id="UP000253495">
    <property type="component" value="Unassembled WGS sequence"/>
</dbReference>
<dbReference type="RefSeq" id="WP_114455161.1">
    <property type="nucleotide sequence ID" value="NZ_QPJC01000027.1"/>
</dbReference>
<name>A0A368V8Q0_9ACTN</name>
<dbReference type="InterPro" id="IPR011990">
    <property type="entry name" value="TPR-like_helical_dom_sf"/>
</dbReference>
<organism evidence="1 2">
    <name type="scientific">Halopolyspora algeriensis</name>
    <dbReference type="NCBI Taxonomy" id="1500506"/>
    <lineage>
        <taxon>Bacteria</taxon>
        <taxon>Bacillati</taxon>
        <taxon>Actinomycetota</taxon>
        <taxon>Actinomycetes</taxon>
        <taxon>Actinomycetes incertae sedis</taxon>
        <taxon>Halopolyspora</taxon>
    </lineage>
</organism>